<dbReference type="AlphaFoldDB" id="A0A0Q9YJ85"/>
<accession>A0A0Q9YJ85</accession>
<organism evidence="1">
    <name type="scientific">Candidatus Berkiella aquae</name>
    <dbReference type="NCBI Taxonomy" id="295108"/>
    <lineage>
        <taxon>Bacteria</taxon>
        <taxon>Pseudomonadati</taxon>
        <taxon>Pseudomonadota</taxon>
        <taxon>Gammaproteobacteria</taxon>
        <taxon>Candidatus Berkiellales</taxon>
        <taxon>Candidatus Berkiellaceae</taxon>
        <taxon>Candidatus Berkiella</taxon>
    </lineage>
</organism>
<comment type="caution">
    <text evidence="1">The sequence shown here is derived from an EMBL/GenBank/DDBJ whole genome shotgun (WGS) entry which is preliminary data.</text>
</comment>
<name>A0A0Q9YJ85_9GAMM</name>
<reference evidence="1" key="1">
    <citation type="submission" date="2015-09" db="EMBL/GenBank/DDBJ databases">
        <title>Draft Genome Sequences of Two Novel Amoeba-resistant Intranuclear Bacteria, Candidatus Berkiella cookevillensis and Candidatus Berkiella aquae.</title>
        <authorList>
            <person name="Mehari Y.T."/>
            <person name="Arivett B.A."/>
            <person name="Farone A.L."/>
            <person name="Gunderson J.H."/>
            <person name="Farone M.B."/>
        </authorList>
    </citation>
    <scope>NUCLEOTIDE SEQUENCE [LARGE SCALE GENOMIC DNA]</scope>
    <source>
        <strain evidence="1">HT99</strain>
    </source>
</reference>
<gene>
    <name evidence="1" type="ORF">HT99x_02155</name>
</gene>
<evidence type="ECO:0000313" key="1">
    <source>
        <dbReference type="EMBL" id="KRG20668.1"/>
    </source>
</evidence>
<proteinExistence type="predicted"/>
<dbReference type="STRING" id="295108.HT99x_02155"/>
<protein>
    <submittedName>
        <fullName evidence="1">Uncharacterized protein</fullName>
    </submittedName>
</protein>
<sequence length="52" mass="6320">MEMKMKELLQEETQFVSGGHEPGEHCDHDHHHDEQDKYQGVRAYHFDFSDWF</sequence>
<dbReference type="EMBL" id="LKAJ01000009">
    <property type="protein sequence ID" value="KRG20668.1"/>
    <property type="molecule type" value="Genomic_DNA"/>
</dbReference>